<feature type="transmembrane region" description="Helical" evidence="6">
    <location>
        <begin position="256"/>
        <end position="279"/>
    </location>
</feature>
<evidence type="ECO:0000256" key="4">
    <source>
        <dbReference type="ARBA" id="ARBA00022989"/>
    </source>
</evidence>
<dbReference type="InterPro" id="IPR050833">
    <property type="entry name" value="Poly_Biosynth_Transport"/>
</dbReference>
<evidence type="ECO:0000256" key="2">
    <source>
        <dbReference type="ARBA" id="ARBA00022475"/>
    </source>
</evidence>
<protein>
    <submittedName>
        <fullName evidence="7">Polysaccharide biosynthesis protein</fullName>
    </submittedName>
</protein>
<feature type="transmembrane region" description="Helical" evidence="6">
    <location>
        <begin position="54"/>
        <end position="75"/>
    </location>
</feature>
<reference evidence="7 8" key="1">
    <citation type="submission" date="2019-10" db="EMBL/GenBank/DDBJ databases">
        <authorList>
            <person name="Wolf R A."/>
        </authorList>
    </citation>
    <scope>NUCLEOTIDE SEQUENCE [LARGE SCALE GENOMIC DNA]</scope>
    <source>
        <strain evidence="7">Collinsella_aerofaciens_MC2</strain>
    </source>
</reference>
<feature type="transmembrane region" description="Helical" evidence="6">
    <location>
        <begin position="119"/>
        <end position="138"/>
    </location>
</feature>
<keyword evidence="4 6" id="KW-1133">Transmembrane helix</keyword>
<feature type="transmembrane region" description="Helical" evidence="6">
    <location>
        <begin position="388"/>
        <end position="405"/>
    </location>
</feature>
<keyword evidence="8" id="KW-1185">Reference proteome</keyword>
<evidence type="ECO:0000313" key="8">
    <source>
        <dbReference type="Proteomes" id="UP000361836"/>
    </source>
</evidence>
<feature type="transmembrane region" description="Helical" evidence="6">
    <location>
        <begin position="150"/>
        <end position="173"/>
    </location>
</feature>
<feature type="transmembrane region" description="Helical" evidence="6">
    <location>
        <begin position="414"/>
        <end position="435"/>
    </location>
</feature>
<keyword evidence="2" id="KW-1003">Cell membrane</keyword>
<evidence type="ECO:0000256" key="6">
    <source>
        <dbReference type="SAM" id="Phobius"/>
    </source>
</evidence>
<evidence type="ECO:0000256" key="5">
    <source>
        <dbReference type="ARBA" id="ARBA00023136"/>
    </source>
</evidence>
<feature type="transmembrane region" description="Helical" evidence="6">
    <location>
        <begin position="363"/>
        <end position="382"/>
    </location>
</feature>
<dbReference type="EMBL" id="CABWIE010000030">
    <property type="protein sequence ID" value="VWM00381.1"/>
    <property type="molecule type" value="Genomic_DNA"/>
</dbReference>
<comment type="subcellular location">
    <subcellularLocation>
        <location evidence="1">Cell membrane</location>
        <topology evidence="1">Multi-pass membrane protein</topology>
    </subcellularLocation>
</comment>
<proteinExistence type="predicted"/>
<dbReference type="PANTHER" id="PTHR30250:SF11">
    <property type="entry name" value="O-ANTIGEN TRANSPORTER-RELATED"/>
    <property type="match status" value="1"/>
</dbReference>
<name>A0A5K1J944_9ACTN</name>
<evidence type="ECO:0000256" key="3">
    <source>
        <dbReference type="ARBA" id="ARBA00022692"/>
    </source>
</evidence>
<dbReference type="GO" id="GO:0005886">
    <property type="term" value="C:plasma membrane"/>
    <property type="evidence" value="ECO:0007669"/>
    <property type="project" value="UniProtKB-SubCell"/>
</dbReference>
<feature type="transmembrane region" description="Helical" evidence="6">
    <location>
        <begin position="95"/>
        <end position="113"/>
    </location>
</feature>
<accession>A0A5K1J944</accession>
<gene>
    <name evidence="7" type="ORF">KCJAJFAP_00920</name>
</gene>
<sequence>MVVNYLLVTKLSKTKANLTLALGAQFIVLGTGIVKSLLLPHVMSIESFAYWQQYVLYSGFVGIFALGFNDGVYLLYGGSAYDDLPFERLRAAFRFYCGMLLLFAGAIAIYALMQDVERGFGFFFVALDTFVLCVSGLMTYVLQITDQFKWYALCTVIDKFVFLAAAATMSLLGITDHKLYVIADFCSKIVAFSVFVRRCRRLAFGPAADVREGWREFSGDIKVGINLMFANFAGMLVANLGRFIVEWFGGLDSYAYYSFGTSVTNLVLTLVTAVSSVLYPALKRLPDDAYGSYYERIDRVVFWLACTGLAVYFPAYLGVEAFYAKYMPMLAYLNLLFIAAVYQSKMSVLVNTFYNALRKEHRLLVVNLQSVLGFCAIAFFAYSFTRDIWWIAASTAIVGAGRCLMSEFELRRELGIGGVLGAIAPLTLAVAFFIATQFFDFFVSAVVYAISVAGVAGTYLVIAERKKPRRAR</sequence>
<evidence type="ECO:0000313" key="7">
    <source>
        <dbReference type="EMBL" id="VWM00381.1"/>
    </source>
</evidence>
<dbReference type="Proteomes" id="UP000361836">
    <property type="component" value="Unassembled WGS sequence"/>
</dbReference>
<feature type="transmembrane region" description="Helical" evidence="6">
    <location>
        <begin position="300"/>
        <end position="317"/>
    </location>
</feature>
<feature type="transmembrane region" description="Helical" evidence="6">
    <location>
        <begin position="441"/>
        <end position="462"/>
    </location>
</feature>
<feature type="transmembrane region" description="Helical" evidence="6">
    <location>
        <begin position="20"/>
        <end position="42"/>
    </location>
</feature>
<dbReference type="PANTHER" id="PTHR30250">
    <property type="entry name" value="PST FAMILY PREDICTED COLANIC ACID TRANSPORTER"/>
    <property type="match status" value="1"/>
</dbReference>
<dbReference type="AlphaFoldDB" id="A0A5K1J944"/>
<organism evidence="7 8">
    <name type="scientific">Collinsella aerofaciens</name>
    <dbReference type="NCBI Taxonomy" id="74426"/>
    <lineage>
        <taxon>Bacteria</taxon>
        <taxon>Bacillati</taxon>
        <taxon>Actinomycetota</taxon>
        <taxon>Coriobacteriia</taxon>
        <taxon>Coriobacteriales</taxon>
        <taxon>Coriobacteriaceae</taxon>
        <taxon>Collinsella</taxon>
    </lineage>
</organism>
<keyword evidence="3 6" id="KW-0812">Transmembrane</keyword>
<keyword evidence="5 6" id="KW-0472">Membrane</keyword>
<feature type="transmembrane region" description="Helical" evidence="6">
    <location>
        <begin position="323"/>
        <end position="342"/>
    </location>
</feature>
<feature type="transmembrane region" description="Helical" evidence="6">
    <location>
        <begin position="223"/>
        <end position="244"/>
    </location>
</feature>
<evidence type="ECO:0000256" key="1">
    <source>
        <dbReference type="ARBA" id="ARBA00004651"/>
    </source>
</evidence>